<dbReference type="PROSITE" id="PS51232">
    <property type="entry name" value="GBD_FH3"/>
    <property type="match status" value="1"/>
</dbReference>
<evidence type="ECO:0000256" key="3">
    <source>
        <dbReference type="SAM" id="Coils"/>
    </source>
</evidence>
<dbReference type="AlphaFoldDB" id="A0A8C4VB78"/>
<dbReference type="InterPro" id="IPR014768">
    <property type="entry name" value="GBD/FH3_dom"/>
</dbReference>
<dbReference type="Pfam" id="PF06371">
    <property type="entry name" value="Drf_GBD"/>
    <property type="match status" value="1"/>
</dbReference>
<dbReference type="PANTHER" id="PTHR45691:SF9">
    <property type="entry name" value="PROTEIN DIAPHANOUS HOMOLOG 3"/>
    <property type="match status" value="1"/>
</dbReference>
<dbReference type="GO" id="GO:0003779">
    <property type="term" value="F:actin binding"/>
    <property type="evidence" value="ECO:0007669"/>
    <property type="project" value="InterPro"/>
</dbReference>
<dbReference type="SMART" id="SM01140">
    <property type="entry name" value="Drf_GBD"/>
    <property type="match status" value="1"/>
</dbReference>
<feature type="compositionally biased region" description="Pro residues" evidence="4">
    <location>
        <begin position="532"/>
        <end position="555"/>
    </location>
</feature>
<organism evidence="7 8">
    <name type="scientific">Gopherus evgoodei</name>
    <name type="common">Goodes thornscrub tortoise</name>
    <dbReference type="NCBI Taxonomy" id="1825980"/>
    <lineage>
        <taxon>Eukaryota</taxon>
        <taxon>Metazoa</taxon>
        <taxon>Chordata</taxon>
        <taxon>Craniata</taxon>
        <taxon>Vertebrata</taxon>
        <taxon>Euteleostomi</taxon>
        <taxon>Archelosauria</taxon>
        <taxon>Testudinata</taxon>
        <taxon>Testudines</taxon>
        <taxon>Cryptodira</taxon>
        <taxon>Durocryptodira</taxon>
        <taxon>Testudinoidea</taxon>
        <taxon>Testudinidae</taxon>
        <taxon>Gopherus</taxon>
    </lineage>
</organism>
<accession>A0A8C4VB78</accession>
<dbReference type="Gene3D" id="1.10.20.40">
    <property type="entry name" value="Formin, diaphanous GTPase-binding domain"/>
    <property type="match status" value="1"/>
</dbReference>
<dbReference type="InterPro" id="IPR011989">
    <property type="entry name" value="ARM-like"/>
</dbReference>
<feature type="coiled-coil region" evidence="3">
    <location>
        <begin position="471"/>
        <end position="498"/>
    </location>
</feature>
<protein>
    <recommendedName>
        <fullName evidence="9">Diaphanous-related formin 3</fullName>
    </recommendedName>
</protein>
<dbReference type="GeneTree" id="ENSGT00940000157767"/>
<evidence type="ECO:0008006" key="9">
    <source>
        <dbReference type="Google" id="ProtNLM"/>
    </source>
</evidence>
<dbReference type="Pfam" id="PF06367">
    <property type="entry name" value="Drf_FH3"/>
    <property type="match status" value="1"/>
</dbReference>
<evidence type="ECO:0000313" key="8">
    <source>
        <dbReference type="Proteomes" id="UP000694390"/>
    </source>
</evidence>
<dbReference type="OrthoDB" id="1104827at2759"/>
<evidence type="ECO:0000256" key="4">
    <source>
        <dbReference type="SAM" id="MobiDB-lite"/>
    </source>
</evidence>
<dbReference type="InterPro" id="IPR016024">
    <property type="entry name" value="ARM-type_fold"/>
</dbReference>
<name>A0A8C4VB78_9SAUR</name>
<dbReference type="SUPFAM" id="SSF101447">
    <property type="entry name" value="Formin homology 2 domain (FH2 domain)"/>
    <property type="match status" value="1"/>
</dbReference>
<comment type="similarity">
    <text evidence="1">Belongs to the formin homology family. Diaphanous subfamily.</text>
</comment>
<keyword evidence="8" id="KW-1185">Reference proteome</keyword>
<evidence type="ECO:0000256" key="1">
    <source>
        <dbReference type="ARBA" id="ARBA00008214"/>
    </source>
</evidence>
<dbReference type="GO" id="GO:0030041">
    <property type="term" value="P:actin filament polymerization"/>
    <property type="evidence" value="ECO:0007669"/>
    <property type="project" value="TreeGrafter"/>
</dbReference>
<reference evidence="7" key="2">
    <citation type="submission" date="2025-09" db="UniProtKB">
        <authorList>
            <consortium name="Ensembl"/>
        </authorList>
    </citation>
    <scope>IDENTIFICATION</scope>
</reference>
<dbReference type="SUPFAM" id="SSF48371">
    <property type="entry name" value="ARM repeat"/>
    <property type="match status" value="1"/>
</dbReference>
<dbReference type="PANTHER" id="PTHR45691">
    <property type="entry name" value="PROTEIN DIAPHANOUS"/>
    <property type="match status" value="1"/>
</dbReference>
<feature type="compositionally biased region" description="Pro residues" evidence="4">
    <location>
        <begin position="566"/>
        <end position="575"/>
    </location>
</feature>
<sequence>DGPPSSALTLHGYPLIFYQFASIRIPGSRKERPPLLQLKQSHSSIDWSSPPADVDEFIPKPLSEREILALFEKMMEDMNLNEDRKTPLREKDFNTKKEMVMQYISTASKAGSLKSSRQITAQEFILELKSGATDERLVTCLESLRVSLTSNPVSWVENFGHEGLGLLLDVLERLVETKSQDRVLKRSQHKIIQCLKAFMNNKYGLERIMGEERSLLLLARAIDPRQTNMMTDVVKLLSAICIVGEENILEKILEAVTTAAEERNIDRFSPIVEGLRDNSVQLQVACMQLINALVTSPDDLDFRLHIRNEFMRSGLKEILPQLTCIKNDALDIQLKVFNEHKEEDMIEFSHRLEDIRSELEYPFGTNDVYNMVWNTVKDTNAEGYFLSILQHLLLIRNDYFIRPQYFKLIEECVSQIVLHRSGTDPDFTYRKKLDNLITLILDVCVDKAKIEEFEERASELSRKFEKEFVVHQETQSLLQKKEEKINALEAELQAFKSQYGSIPHGSDVHFLSSVQGGTSIAPSDAAAHEQLLPPPPLAPFNGAAPPPPPPPPPPFMNGSGMAPSFGAPPPPPPPGFLGVQWSPPPRTLPFGLKPKKEFKPEITMKRLNWSKIRPNEMNENCFWLKADEDKYESADLLCKLELTFCCQKKGK</sequence>
<dbReference type="GO" id="GO:0031267">
    <property type="term" value="F:small GTPase binding"/>
    <property type="evidence" value="ECO:0007669"/>
    <property type="project" value="InterPro"/>
</dbReference>
<dbReference type="Gene3D" id="1.25.10.10">
    <property type="entry name" value="Leucine-rich Repeat Variant"/>
    <property type="match status" value="1"/>
</dbReference>
<dbReference type="Gene3D" id="6.10.30.30">
    <property type="match status" value="1"/>
</dbReference>
<keyword evidence="2 3" id="KW-0175">Coiled coil</keyword>
<feature type="domain" description="FH2" evidence="6">
    <location>
        <begin position="594"/>
        <end position="651"/>
    </location>
</feature>
<reference evidence="7" key="1">
    <citation type="submission" date="2025-08" db="UniProtKB">
        <authorList>
            <consortium name="Ensembl"/>
        </authorList>
    </citation>
    <scope>IDENTIFICATION</scope>
</reference>
<feature type="domain" description="GBD/FH3" evidence="5">
    <location>
        <begin position="59"/>
        <end position="424"/>
    </location>
</feature>
<dbReference type="PROSITE" id="PS51444">
    <property type="entry name" value="FH2"/>
    <property type="match status" value="1"/>
</dbReference>
<dbReference type="FunFam" id="1.25.10.10:FF:000033">
    <property type="entry name" value="Diaphanous related formin 2"/>
    <property type="match status" value="1"/>
</dbReference>
<dbReference type="SMART" id="SM01139">
    <property type="entry name" value="Drf_FH3"/>
    <property type="match status" value="1"/>
</dbReference>
<dbReference type="Proteomes" id="UP000694390">
    <property type="component" value="Unassembled WGS sequence"/>
</dbReference>
<dbReference type="FunFam" id="1.10.238.150:FF:000002">
    <property type="entry name" value="protein diaphanous homolog 2 isoform X2"/>
    <property type="match status" value="1"/>
</dbReference>
<dbReference type="InterPro" id="IPR044933">
    <property type="entry name" value="DIA_GBD_sf"/>
</dbReference>
<evidence type="ECO:0000259" key="5">
    <source>
        <dbReference type="PROSITE" id="PS51232"/>
    </source>
</evidence>
<feature type="region of interest" description="Disordered" evidence="4">
    <location>
        <begin position="529"/>
        <end position="580"/>
    </location>
</feature>
<evidence type="ECO:0000259" key="6">
    <source>
        <dbReference type="PROSITE" id="PS51444"/>
    </source>
</evidence>
<dbReference type="InterPro" id="IPR051412">
    <property type="entry name" value="Formin_Homology_Diaphanous_sf"/>
</dbReference>
<dbReference type="GO" id="GO:0005884">
    <property type="term" value="C:actin filament"/>
    <property type="evidence" value="ECO:0007669"/>
    <property type="project" value="TreeGrafter"/>
</dbReference>
<proteinExistence type="inferred from homology"/>
<evidence type="ECO:0000313" key="7">
    <source>
        <dbReference type="Ensembl" id="ENSGEVP00005000015.1"/>
    </source>
</evidence>
<dbReference type="Ensembl" id="ENSGEVT00005000015.1">
    <property type="protein sequence ID" value="ENSGEVP00005000015.1"/>
    <property type="gene ID" value="ENSGEVG00005000010.1"/>
</dbReference>
<dbReference type="InterPro" id="IPR010473">
    <property type="entry name" value="GTPase-bd"/>
</dbReference>
<dbReference type="InterPro" id="IPR015425">
    <property type="entry name" value="FH2_Formin"/>
</dbReference>
<dbReference type="Gene3D" id="1.10.238.150">
    <property type="entry name" value="Formin, FH3 diaphanous domain"/>
    <property type="match status" value="1"/>
</dbReference>
<dbReference type="InterPro" id="IPR010472">
    <property type="entry name" value="FH3_dom"/>
</dbReference>
<evidence type="ECO:0000256" key="2">
    <source>
        <dbReference type="ARBA" id="ARBA00023054"/>
    </source>
</evidence>